<dbReference type="SUPFAM" id="SSF51011">
    <property type="entry name" value="Glycosyl hydrolase domain"/>
    <property type="match status" value="1"/>
</dbReference>
<dbReference type="PANTHER" id="PTHR43002">
    <property type="entry name" value="GLYCOGEN DEBRANCHING ENZYME"/>
    <property type="match status" value="1"/>
</dbReference>
<comment type="similarity">
    <text evidence="1">Belongs to the glycosyl hydrolase 13 family.</text>
</comment>
<dbReference type="InterPro" id="IPR011837">
    <property type="entry name" value="Glycogen_debranch_GlgX"/>
</dbReference>
<dbReference type="AlphaFoldDB" id="A0A2C9DCW8"/>
<dbReference type="EMBL" id="LT960614">
    <property type="protein sequence ID" value="SON58083.1"/>
    <property type="molecule type" value="Genomic_DNA"/>
</dbReference>
<dbReference type="EC" id="3.2.1.-" evidence="6"/>
<dbReference type="InterPro" id="IPR017853">
    <property type="entry name" value="GH"/>
</dbReference>
<protein>
    <submittedName>
        <fullName evidence="6">Glycogen debranching enzyme</fullName>
        <ecNumber evidence="6">3.2.1.-</ecNumber>
    </submittedName>
</protein>
<dbReference type="InterPro" id="IPR013783">
    <property type="entry name" value="Ig-like_fold"/>
</dbReference>
<dbReference type="InterPro" id="IPR013780">
    <property type="entry name" value="Glyco_hydro_b"/>
</dbReference>
<dbReference type="CDD" id="cd02856">
    <property type="entry name" value="E_set_GDE_Isoamylase_N"/>
    <property type="match status" value="1"/>
</dbReference>
<evidence type="ECO:0000256" key="2">
    <source>
        <dbReference type="ARBA" id="ARBA00022801"/>
    </source>
</evidence>
<dbReference type="InterPro" id="IPR044505">
    <property type="entry name" value="GlgX_Isoamylase_N_E_set"/>
</dbReference>
<keyword evidence="2 6" id="KW-0378">Hydrolase</keyword>
<feature type="region of interest" description="Disordered" evidence="4">
    <location>
        <begin position="491"/>
        <end position="511"/>
    </location>
</feature>
<dbReference type="SUPFAM" id="SSF81296">
    <property type="entry name" value="E set domains"/>
    <property type="match status" value="1"/>
</dbReference>
<dbReference type="CDD" id="cd11326">
    <property type="entry name" value="AmyAc_Glg_debranch"/>
    <property type="match status" value="1"/>
</dbReference>
<feature type="domain" description="Glycosyl hydrolase family 13 catalytic" evidence="5">
    <location>
        <begin position="183"/>
        <end position="591"/>
    </location>
</feature>
<accession>A0A2C9DCW8</accession>
<dbReference type="Pfam" id="PF02922">
    <property type="entry name" value="CBM_48"/>
    <property type="match status" value="1"/>
</dbReference>
<dbReference type="Proteomes" id="UP000223606">
    <property type="component" value="Chromosome 1"/>
</dbReference>
<evidence type="ECO:0000313" key="6">
    <source>
        <dbReference type="EMBL" id="SON58083.1"/>
    </source>
</evidence>
<dbReference type="GO" id="GO:0004135">
    <property type="term" value="F:amylo-alpha-1,6-glucosidase activity"/>
    <property type="evidence" value="ECO:0007669"/>
    <property type="project" value="InterPro"/>
</dbReference>
<proteinExistence type="inferred from homology"/>
<dbReference type="RefSeq" id="WP_245884043.1">
    <property type="nucleotide sequence ID" value="NZ_LT960614.1"/>
</dbReference>
<dbReference type="SUPFAM" id="SSF51445">
    <property type="entry name" value="(Trans)glycosidases"/>
    <property type="match status" value="1"/>
</dbReference>
<evidence type="ECO:0000256" key="3">
    <source>
        <dbReference type="ARBA" id="ARBA00023295"/>
    </source>
</evidence>
<keyword evidence="7" id="KW-1185">Reference proteome</keyword>
<evidence type="ECO:0000256" key="4">
    <source>
        <dbReference type="SAM" id="MobiDB-lite"/>
    </source>
</evidence>
<dbReference type="SMART" id="SM00642">
    <property type="entry name" value="Aamy"/>
    <property type="match status" value="1"/>
</dbReference>
<dbReference type="Gene3D" id="3.20.20.80">
    <property type="entry name" value="Glycosidases"/>
    <property type="match status" value="1"/>
</dbReference>
<organism evidence="6 7">
    <name type="scientific">Hartmannibacter diazotrophicus</name>
    <dbReference type="NCBI Taxonomy" id="1482074"/>
    <lineage>
        <taxon>Bacteria</taxon>
        <taxon>Pseudomonadati</taxon>
        <taxon>Pseudomonadota</taxon>
        <taxon>Alphaproteobacteria</taxon>
        <taxon>Hyphomicrobiales</taxon>
        <taxon>Pleomorphomonadaceae</taxon>
        <taxon>Hartmannibacter</taxon>
    </lineage>
</organism>
<gene>
    <name evidence="6" type="primary">glgX_2</name>
    <name evidence="6" type="ORF">HDIA_4542</name>
</gene>
<dbReference type="NCBIfam" id="TIGR02100">
    <property type="entry name" value="glgX_debranch"/>
    <property type="match status" value="1"/>
</dbReference>
<dbReference type="KEGG" id="hdi:HDIA_4542"/>
<feature type="compositionally biased region" description="Basic and acidic residues" evidence="4">
    <location>
        <begin position="491"/>
        <end position="506"/>
    </location>
</feature>
<evidence type="ECO:0000313" key="7">
    <source>
        <dbReference type="Proteomes" id="UP000223606"/>
    </source>
</evidence>
<dbReference type="InterPro" id="IPR014756">
    <property type="entry name" value="Ig_E-set"/>
</dbReference>
<keyword evidence="3 6" id="KW-0326">Glycosidase</keyword>
<sequence>MNKHLAIDMPPAKKDGSPFAVAGRRRVEAGSPYPLGATPDRTGTNFALFSDNAEAVTLCLFSDDGSRESERIALSECTNGVWHCHLPGVGRGQVYGWRVTGPWAPRDGHRFNDAKLLIDPYARSLVGPLVWDDAVHGYRIGEGKDADLIMDERDSAPFVPKARVHPTMPLIHTPHPRTPWPKTVIYEAHARGLTMRHPLVPEDVRGTFAALAAPDVIDHFVRLGISAVELMPIHAFTQDRHLVQRGLSNYWGYNTLAFFAPEARYLGPGGLEDIAMAVDRLHQAGIEVLLDVVYNHTAEGNHLGPTLSFRGIDNASYYRLMPGDRRHYDNLTGCGNALNTDHPKVLQMILDSLRMWATIYGIDGFRFDLAVTLGRRPSGFDPGHAFFNAILQDPVLSRLKLIAEPWDVGPGGYQLGAFPPGFSEWNGDYRDVVREFWCGHEGVLPHFARRFAASTDLFGEGHRRPWSSVNFVTAHDGFTLNDLVSYNHKHNEANGEDNRDGHDDNKSWNCGVEGETDDEAVLELRRRQKRNLFATLLLSQGVPMLLAGDEAGNSQGGNNNAYCQDNEIGWIDWEHSDPELVDFVARMIELRRSRSSLSHAEFLSGARNHLGQPDVTWYSASGERMMPEEWNRPHVKCLTVRLAPAEAGEPDLLILLNASHHDVDFVVPSDDRALWQVVIDTALKQHPEPEHESGAHLAVSARSLMVCERVMPST</sequence>
<dbReference type="InterPro" id="IPR004193">
    <property type="entry name" value="Glyco_hydro_13_N"/>
</dbReference>
<reference evidence="7" key="1">
    <citation type="submission" date="2017-09" db="EMBL/GenBank/DDBJ databases">
        <title>Genome sequence of Nannocystis excedens DSM 71.</title>
        <authorList>
            <person name="Blom J."/>
        </authorList>
    </citation>
    <scope>NUCLEOTIDE SEQUENCE [LARGE SCALE GENOMIC DNA]</scope>
    <source>
        <strain evidence="7">type strain: E19</strain>
    </source>
</reference>
<dbReference type="InterPro" id="IPR006047">
    <property type="entry name" value="GH13_cat_dom"/>
</dbReference>
<dbReference type="Gene3D" id="2.60.40.10">
    <property type="entry name" value="Immunoglobulins"/>
    <property type="match status" value="1"/>
</dbReference>
<dbReference type="GO" id="GO:0005980">
    <property type="term" value="P:glycogen catabolic process"/>
    <property type="evidence" value="ECO:0007669"/>
    <property type="project" value="InterPro"/>
</dbReference>
<dbReference type="Gene3D" id="2.60.40.1180">
    <property type="entry name" value="Golgi alpha-mannosidase II"/>
    <property type="match status" value="1"/>
</dbReference>
<name>A0A2C9DCW8_9HYPH</name>
<evidence type="ECO:0000256" key="1">
    <source>
        <dbReference type="ARBA" id="ARBA00008061"/>
    </source>
</evidence>
<evidence type="ECO:0000259" key="5">
    <source>
        <dbReference type="SMART" id="SM00642"/>
    </source>
</evidence>